<protein>
    <recommendedName>
        <fullName evidence="2">Anti-sigma K factor RskA C-terminal domain-containing protein</fullName>
    </recommendedName>
</protein>
<organism evidence="3 4">
    <name type="scientific">Synechococcus sp. (strain ATCC 27144 / PCC 6301 / SAUG 1402/1)</name>
    <name type="common">Anacystis nidulans</name>
    <dbReference type="NCBI Taxonomy" id="269084"/>
    <lineage>
        <taxon>Bacteria</taxon>
        <taxon>Bacillati</taxon>
        <taxon>Cyanobacteriota</taxon>
        <taxon>Cyanophyceae</taxon>
        <taxon>Synechococcales</taxon>
        <taxon>Synechococcaceae</taxon>
        <taxon>Synechococcus</taxon>
    </lineage>
</organism>
<evidence type="ECO:0000313" key="3">
    <source>
        <dbReference type="EMBL" id="BAD80280.1"/>
    </source>
</evidence>
<dbReference type="GeneID" id="72430879"/>
<dbReference type="PANTHER" id="PTHR37461:SF1">
    <property type="entry name" value="ANTI-SIGMA-K FACTOR RSKA"/>
    <property type="match status" value="1"/>
</dbReference>
<dbReference type="EMBL" id="AP008231">
    <property type="protein sequence ID" value="BAD80280.1"/>
    <property type="molecule type" value="Genomic_DNA"/>
</dbReference>
<keyword evidence="1" id="KW-0812">Transmembrane</keyword>
<proteinExistence type="predicted"/>
<evidence type="ECO:0000259" key="2">
    <source>
        <dbReference type="Pfam" id="PF10099"/>
    </source>
</evidence>
<reference evidence="3 4" key="1">
    <citation type="journal article" date="2007" name="Photosyn. Res.">
        <title>Complete nucleotide sequence of the freshwater unicellular cyanobacterium Synechococcus elongatus PCC 6301 chromosome: gene content and organization.</title>
        <authorList>
            <person name="Sugita C."/>
            <person name="Ogata K."/>
            <person name="Shikata M."/>
            <person name="Jikuya H."/>
            <person name="Takano J."/>
            <person name="Furumichi M."/>
            <person name="Kanehisa M."/>
            <person name="Omata T."/>
            <person name="Sugiura M."/>
            <person name="Sugita M."/>
        </authorList>
    </citation>
    <scope>NUCLEOTIDE SEQUENCE [LARGE SCALE GENOMIC DNA]</scope>
    <source>
        <strain evidence="4">ATCC 27144 / PCC 6301 / SAUG 1402/1</strain>
    </source>
</reference>
<feature type="domain" description="Anti-sigma K factor RskA C-terminal" evidence="2">
    <location>
        <begin position="117"/>
        <end position="256"/>
    </location>
</feature>
<dbReference type="InterPro" id="IPR051474">
    <property type="entry name" value="Anti-sigma-K/W_factor"/>
</dbReference>
<dbReference type="GO" id="GO:0005886">
    <property type="term" value="C:plasma membrane"/>
    <property type="evidence" value="ECO:0007669"/>
    <property type="project" value="InterPro"/>
</dbReference>
<dbReference type="AlphaFoldDB" id="A0A0H3K4G3"/>
<evidence type="ECO:0000313" key="4">
    <source>
        <dbReference type="Proteomes" id="UP000001175"/>
    </source>
</evidence>
<keyword evidence="1" id="KW-0472">Membrane</keyword>
<dbReference type="GO" id="GO:0016989">
    <property type="term" value="F:sigma factor antagonist activity"/>
    <property type="evidence" value="ECO:0007669"/>
    <property type="project" value="TreeGrafter"/>
</dbReference>
<dbReference type="InterPro" id="IPR018764">
    <property type="entry name" value="RskA_C"/>
</dbReference>
<accession>A0A0H3K4G3</accession>
<dbReference type="eggNOG" id="COG5343">
    <property type="taxonomic scope" value="Bacteria"/>
</dbReference>
<sequence length="273" mass="29342">MTAPVTPEQIELLVAGYVLGDLSPEEADELEQLLQDDPDLWVAVSEAQIALEQSFGIEEQAPPTYLKQSILSAAEVLQQAAVASDRTPESGPAVLPSIPASPAPSNVIPLSRWRRGLGAAAAVVIAGLGISNIILWQSLQSLQVSRRTTDQNPLVFTLERTPLAPSPDASVQVVVDPKDLEATLDIKNLPPLADGEVYVLWTVVKPNAPVTTDDKDAILTQVFRVDAQGQFSQRIAVPPVFRDRGLVQAVAVTIENAKAPQKHLAKPILIQRI</sequence>
<evidence type="ECO:0000256" key="1">
    <source>
        <dbReference type="SAM" id="Phobius"/>
    </source>
</evidence>
<dbReference type="RefSeq" id="WP_011244400.1">
    <property type="nucleotide sequence ID" value="NC_006576.1"/>
</dbReference>
<dbReference type="KEGG" id="syc:syc2090_c"/>
<dbReference type="PANTHER" id="PTHR37461">
    <property type="entry name" value="ANTI-SIGMA-K FACTOR RSKA"/>
    <property type="match status" value="1"/>
</dbReference>
<gene>
    <name evidence="3" type="ordered locus">syc2090_c</name>
</gene>
<dbReference type="GO" id="GO:0006417">
    <property type="term" value="P:regulation of translation"/>
    <property type="evidence" value="ECO:0007669"/>
    <property type="project" value="TreeGrafter"/>
</dbReference>
<keyword evidence="1" id="KW-1133">Transmembrane helix</keyword>
<name>A0A0H3K4G3_SYNP6</name>
<feature type="transmembrane region" description="Helical" evidence="1">
    <location>
        <begin position="117"/>
        <end position="139"/>
    </location>
</feature>
<dbReference type="Proteomes" id="UP000001175">
    <property type="component" value="Chromosome"/>
</dbReference>
<dbReference type="Pfam" id="PF10099">
    <property type="entry name" value="RskA_C"/>
    <property type="match status" value="1"/>
</dbReference>